<accession>A0ACB8V797</accession>
<organism evidence="1 2">
    <name type="scientific">Scortum barcoo</name>
    <name type="common">barcoo grunter</name>
    <dbReference type="NCBI Taxonomy" id="214431"/>
    <lineage>
        <taxon>Eukaryota</taxon>
        <taxon>Metazoa</taxon>
        <taxon>Chordata</taxon>
        <taxon>Craniata</taxon>
        <taxon>Vertebrata</taxon>
        <taxon>Euteleostomi</taxon>
        <taxon>Actinopterygii</taxon>
        <taxon>Neopterygii</taxon>
        <taxon>Teleostei</taxon>
        <taxon>Neoteleostei</taxon>
        <taxon>Acanthomorphata</taxon>
        <taxon>Eupercaria</taxon>
        <taxon>Centrarchiformes</taxon>
        <taxon>Terapontoidei</taxon>
        <taxon>Terapontidae</taxon>
        <taxon>Scortum</taxon>
    </lineage>
</organism>
<proteinExistence type="predicted"/>
<dbReference type="EMBL" id="CM041554">
    <property type="protein sequence ID" value="KAI3351324.1"/>
    <property type="molecule type" value="Genomic_DNA"/>
</dbReference>
<reference evidence="1" key="1">
    <citation type="submission" date="2022-04" db="EMBL/GenBank/DDBJ databases">
        <title>Jade perch genome.</title>
        <authorList>
            <person name="Chao B."/>
        </authorList>
    </citation>
    <scope>NUCLEOTIDE SEQUENCE</scope>
    <source>
        <strain evidence="1">CB-2022</strain>
    </source>
</reference>
<evidence type="ECO:0000313" key="1">
    <source>
        <dbReference type="EMBL" id="KAI3351324.1"/>
    </source>
</evidence>
<comment type="caution">
    <text evidence="1">The sequence shown here is derived from an EMBL/GenBank/DDBJ whole genome shotgun (WGS) entry which is preliminary data.</text>
</comment>
<evidence type="ECO:0000313" key="2">
    <source>
        <dbReference type="Proteomes" id="UP000831701"/>
    </source>
</evidence>
<sequence>MDVVSSRAKEEKDHPDCYQRKFSRTMPRHILHVLQQRGFVVKECKYYTGLPAVQTLSPIENVWRIMKKRKIRQRRPRTVEQLKLYIKQEWERIPPTKLQQLVSSVPKRLLSVVKRKGTNLGKGTEKLSAALKVPMSTVASIIHKWKKFRTTRTLPRAGRPSKLSDRGKRALVREVTKNPMVTLSELQRTSVERGEPSRRTTISAAIHQSGLYGRVARRKPLLSKRHMAARLEFAKMHLKDSQTMRNKILWSDETKIELFGVNARRHVWRKPGTAHHQANTILYSEAWWWQHHAVGMFFSGRNWETSQDRGKDECSNVDKVNRVIETGVTVNDMFVPVLPLTQPATKVVLSNVPPFITDEFLSRELSRHGKVVSPIRKILSGWQELVEPGQIRRRAVEFYCSLYSLEYEEDNTLQEEFCSELPPG</sequence>
<name>A0ACB8V797_9TELE</name>
<gene>
    <name evidence="1" type="ORF">L3Q82_005868</name>
</gene>
<dbReference type="Proteomes" id="UP000831701">
    <property type="component" value="Chromosome 24"/>
</dbReference>
<keyword evidence="2" id="KW-1185">Reference proteome</keyword>
<protein>
    <submittedName>
        <fullName evidence="1">Uncharacterized protein</fullName>
    </submittedName>
</protein>